<evidence type="ECO:0000313" key="2">
    <source>
        <dbReference type="EMBL" id="CAD5226625.1"/>
    </source>
</evidence>
<comment type="caution">
    <text evidence="2">The sequence shown here is derived from an EMBL/GenBank/DDBJ whole genome shotgun (WGS) entry which is preliminary data.</text>
</comment>
<keyword evidence="1" id="KW-0472">Membrane</keyword>
<dbReference type="AlphaFoldDB" id="A0A7I8WTJ4"/>
<name>A0A7I8WTJ4_BURXY</name>
<reference evidence="2" key="1">
    <citation type="submission" date="2020-09" db="EMBL/GenBank/DDBJ databases">
        <authorList>
            <person name="Kikuchi T."/>
        </authorList>
    </citation>
    <scope>NUCLEOTIDE SEQUENCE</scope>
    <source>
        <strain evidence="2">Ka4C1</strain>
    </source>
</reference>
<keyword evidence="1" id="KW-1133">Transmembrane helix</keyword>
<dbReference type="OrthoDB" id="5833145at2759"/>
<evidence type="ECO:0000256" key="1">
    <source>
        <dbReference type="SAM" id="Phobius"/>
    </source>
</evidence>
<keyword evidence="1" id="KW-0812">Transmembrane</keyword>
<evidence type="ECO:0000313" key="3">
    <source>
        <dbReference type="Proteomes" id="UP000659654"/>
    </source>
</evidence>
<sequence length="163" mass="19168">MALAVSLKVFFTVWMLSLMTFFAFYLYTQMTTLSVDQLIQEFNQNILKVDEQKISLSTLKTLINSKMNDKSSRLQYLQEYFADAEMEKEELEKIDQVLEGVQLDSLEEYEVKVREFVESKVENEEKKEKFLKTLDIIKVNIADLDDALQILVDNYNKPQNIEL</sequence>
<proteinExistence type="predicted"/>
<gene>
    <name evidence="2" type="ORF">BXYJ_LOCUS9170</name>
</gene>
<protein>
    <submittedName>
        <fullName evidence="2">(pine wood nematode) hypothetical protein</fullName>
    </submittedName>
</protein>
<dbReference type="SMR" id="A0A7I8WTJ4"/>
<accession>A0A7I8WTJ4</accession>
<dbReference type="EMBL" id="CAJFCV020000004">
    <property type="protein sequence ID" value="CAG9116026.1"/>
    <property type="molecule type" value="Genomic_DNA"/>
</dbReference>
<dbReference type="Proteomes" id="UP000582659">
    <property type="component" value="Unassembled WGS sequence"/>
</dbReference>
<feature type="transmembrane region" description="Helical" evidence="1">
    <location>
        <begin position="7"/>
        <end position="27"/>
    </location>
</feature>
<dbReference type="Proteomes" id="UP000659654">
    <property type="component" value="Unassembled WGS sequence"/>
</dbReference>
<keyword evidence="3" id="KW-1185">Reference proteome</keyword>
<organism evidence="2 3">
    <name type="scientific">Bursaphelenchus xylophilus</name>
    <name type="common">Pinewood nematode worm</name>
    <name type="synonym">Aphelenchoides xylophilus</name>
    <dbReference type="NCBI Taxonomy" id="6326"/>
    <lineage>
        <taxon>Eukaryota</taxon>
        <taxon>Metazoa</taxon>
        <taxon>Ecdysozoa</taxon>
        <taxon>Nematoda</taxon>
        <taxon>Chromadorea</taxon>
        <taxon>Rhabditida</taxon>
        <taxon>Tylenchina</taxon>
        <taxon>Tylenchomorpha</taxon>
        <taxon>Aphelenchoidea</taxon>
        <taxon>Aphelenchoididae</taxon>
        <taxon>Bursaphelenchus</taxon>
    </lineage>
</organism>
<dbReference type="EMBL" id="CAJFDI010000004">
    <property type="protein sequence ID" value="CAD5226625.1"/>
    <property type="molecule type" value="Genomic_DNA"/>
</dbReference>